<feature type="domain" description="Mso1 N-terminal" evidence="2">
    <location>
        <begin position="19"/>
        <end position="57"/>
    </location>
</feature>
<feature type="region of interest" description="Disordered" evidence="1">
    <location>
        <begin position="74"/>
        <end position="287"/>
    </location>
</feature>
<dbReference type="AlphaFoldDB" id="A0A9P6KMR7"/>
<dbReference type="OrthoDB" id="2683368at2759"/>
<sequence>MSNYLNNLLTTTTSKYNTLRRTLLSDEADGDTEDDSHIARALRAYYTEKGRQFPQWLPPDPKAPHAAPVRMVSSAGRGYGQTGQQQPMMGRGGGGGLGDLWDSPSQAAPQQQEPMSLRRAQGRGGGGLRGNNSLPPEPQMQGRPLPSQRAGSQQSTSSFRNELAPQTTGGSATSAQDRLKARLWGSGKSQNPSPATSPAPPAGMRSQYDRPQTGGGRAPYSDDGGSGGGYSGGGRQQNNSNMSANSPWSGGNDDPYGPSYSRAPPPPQQQQPPERRRMGLPNGPRMR</sequence>
<protein>
    <recommendedName>
        <fullName evidence="2">Mso1 N-terminal domain-containing protein</fullName>
    </recommendedName>
</protein>
<feature type="compositionally biased region" description="Gly residues" evidence="1">
    <location>
        <begin position="224"/>
        <end position="235"/>
    </location>
</feature>
<feature type="compositionally biased region" description="Low complexity" evidence="1">
    <location>
        <begin position="103"/>
        <end position="112"/>
    </location>
</feature>
<reference evidence="3" key="1">
    <citation type="journal article" date="2020" name="Mol. Plant Microbe Interact.">
        <title>Genome Sequence of the Biocontrol Agent Coniothyrium minitans strain Conio (IMI 134523).</title>
        <authorList>
            <person name="Patel D."/>
            <person name="Shittu T.A."/>
            <person name="Baroncelli R."/>
            <person name="Muthumeenakshi S."/>
            <person name="Osborne T.H."/>
            <person name="Janganan T.K."/>
            <person name="Sreenivasaprasad S."/>
        </authorList>
    </citation>
    <scope>NUCLEOTIDE SEQUENCE</scope>
    <source>
        <strain evidence="3">Conio</strain>
    </source>
</reference>
<organism evidence="3 4">
    <name type="scientific">Paraphaeosphaeria minitans</name>
    <dbReference type="NCBI Taxonomy" id="565426"/>
    <lineage>
        <taxon>Eukaryota</taxon>
        <taxon>Fungi</taxon>
        <taxon>Dikarya</taxon>
        <taxon>Ascomycota</taxon>
        <taxon>Pezizomycotina</taxon>
        <taxon>Dothideomycetes</taxon>
        <taxon>Pleosporomycetidae</taxon>
        <taxon>Pleosporales</taxon>
        <taxon>Massarineae</taxon>
        <taxon>Didymosphaeriaceae</taxon>
        <taxon>Paraphaeosphaeria</taxon>
    </lineage>
</organism>
<dbReference type="InterPro" id="IPR028095">
    <property type="entry name" value="Mso1_N_dom"/>
</dbReference>
<keyword evidence="4" id="KW-1185">Reference proteome</keyword>
<comment type="caution">
    <text evidence="3">The sequence shown here is derived from an EMBL/GenBank/DDBJ whole genome shotgun (WGS) entry which is preliminary data.</text>
</comment>
<name>A0A9P6KMR7_9PLEO</name>
<evidence type="ECO:0000259" key="2">
    <source>
        <dbReference type="Pfam" id="PF14475"/>
    </source>
</evidence>
<proteinExistence type="predicted"/>
<evidence type="ECO:0000256" key="1">
    <source>
        <dbReference type="SAM" id="MobiDB-lite"/>
    </source>
</evidence>
<evidence type="ECO:0000313" key="4">
    <source>
        <dbReference type="Proteomes" id="UP000756921"/>
    </source>
</evidence>
<gene>
    <name evidence="3" type="ORF">PMIN01_09910</name>
</gene>
<evidence type="ECO:0000313" key="3">
    <source>
        <dbReference type="EMBL" id="KAF9731981.1"/>
    </source>
</evidence>
<dbReference type="Pfam" id="PF14475">
    <property type="entry name" value="Mso1_Sec1_bdg"/>
    <property type="match status" value="1"/>
</dbReference>
<feature type="compositionally biased region" description="Polar residues" evidence="1">
    <location>
        <begin position="149"/>
        <end position="176"/>
    </location>
</feature>
<accession>A0A9P6KMR7</accession>
<dbReference type="EMBL" id="WJXW01000011">
    <property type="protein sequence ID" value="KAF9731981.1"/>
    <property type="molecule type" value="Genomic_DNA"/>
</dbReference>
<dbReference type="Proteomes" id="UP000756921">
    <property type="component" value="Unassembled WGS sequence"/>
</dbReference>
<feature type="compositionally biased region" description="Polar residues" evidence="1">
    <location>
        <begin position="236"/>
        <end position="249"/>
    </location>
</feature>